<dbReference type="PANTHER" id="PTHR35689:SF1">
    <property type="entry name" value="EARLY ENDOSOME ANTIGEN"/>
    <property type="match status" value="1"/>
</dbReference>
<keyword evidence="2" id="KW-1185">Reference proteome</keyword>
<dbReference type="GeneID" id="120272669"/>
<gene>
    <name evidence="3" type="primary">LOC120272669</name>
</gene>
<dbReference type="AlphaFoldDB" id="A0AB40C8P2"/>
<dbReference type="Proteomes" id="UP001515500">
    <property type="component" value="Chromosome 11"/>
</dbReference>
<name>A0AB40C8P2_DIOCR</name>
<proteinExistence type="predicted"/>
<reference evidence="3" key="1">
    <citation type="submission" date="2025-08" db="UniProtKB">
        <authorList>
            <consortium name="RefSeq"/>
        </authorList>
    </citation>
    <scope>IDENTIFICATION</scope>
</reference>
<keyword evidence="1" id="KW-0175">Coiled coil</keyword>
<evidence type="ECO:0000313" key="3">
    <source>
        <dbReference type="RefSeq" id="XP_039135478.1"/>
    </source>
</evidence>
<evidence type="ECO:0000313" key="2">
    <source>
        <dbReference type="Proteomes" id="UP001515500"/>
    </source>
</evidence>
<sequence length="192" mass="22472">MDLSPETDEYIRESIEDSVGLPIPARTLRLKLIASEDERHRLQDHIFLLGDRLEDAERRLEECRVEASMNALELRKCIEEKAAMISEHRALTEHCACLEEECLRYERDLKRLMEACDELGKENDALQECLLDNSVVRLVDEIGLLKQDKQQMRINLCRAEDEVKALFEENKLLDQENRRLLAQLKRKTAPRN</sequence>
<protein>
    <submittedName>
        <fullName evidence="3">Uncharacterized protein LOC120272669</fullName>
    </submittedName>
</protein>
<dbReference type="RefSeq" id="XP_039135478.1">
    <property type="nucleotide sequence ID" value="XM_039279544.1"/>
</dbReference>
<organism evidence="2 3">
    <name type="scientific">Dioscorea cayennensis subsp. rotundata</name>
    <name type="common">White Guinea yam</name>
    <name type="synonym">Dioscorea rotundata</name>
    <dbReference type="NCBI Taxonomy" id="55577"/>
    <lineage>
        <taxon>Eukaryota</taxon>
        <taxon>Viridiplantae</taxon>
        <taxon>Streptophyta</taxon>
        <taxon>Embryophyta</taxon>
        <taxon>Tracheophyta</taxon>
        <taxon>Spermatophyta</taxon>
        <taxon>Magnoliopsida</taxon>
        <taxon>Liliopsida</taxon>
        <taxon>Dioscoreales</taxon>
        <taxon>Dioscoreaceae</taxon>
        <taxon>Dioscorea</taxon>
    </lineage>
</organism>
<dbReference type="PANTHER" id="PTHR35689">
    <property type="entry name" value="EARLY ENDOSOME ANTIGEN"/>
    <property type="match status" value="1"/>
</dbReference>
<evidence type="ECO:0000256" key="1">
    <source>
        <dbReference type="SAM" id="Coils"/>
    </source>
</evidence>
<feature type="coiled-coil region" evidence="1">
    <location>
        <begin position="88"/>
        <end position="129"/>
    </location>
</feature>
<accession>A0AB40C8P2</accession>